<sequence>MVSVGVIVNSASGHDVRRLVSAATVVDNSEKGAMAVRLMAGLGAAGVDEVLAMPLDDTVAGPMARVRRGIELETGAPLPPIRWLDMPVVGRAVDTCLALDLMRQAGVAAICVLGGDGTQRLAVGRIGDIPLTPLSTGTNNAFPGWSEATVAGLATGCVATGQVSREDACVQEHALLVHHDGRTEAALVDVAVTRSLFTGVRASWRAEHVEEVTAVFTDPTVIGLSAIVAARADAPRHAPVAARVRLGEGTRVRAPLAPGVVEEVAVSQPQYLRLGDVAEIPDGHGAISLDGERLIERPGGLGASMELVEALWRIDVARAMSATRVQRWGP</sequence>
<keyword evidence="2" id="KW-1185">Reference proteome</keyword>
<dbReference type="AlphaFoldDB" id="A0A375I1P8"/>
<dbReference type="EC" id="2.7.1.23" evidence="1"/>
<dbReference type="GO" id="GO:0003951">
    <property type="term" value="F:NAD+ kinase activity"/>
    <property type="evidence" value="ECO:0007669"/>
    <property type="project" value="UniProtKB-EC"/>
</dbReference>
<name>A0A375I1P8_9ACTN</name>
<dbReference type="EMBL" id="OMOH01000002">
    <property type="protein sequence ID" value="SPF67578.1"/>
    <property type="molecule type" value="Genomic_DNA"/>
</dbReference>
<accession>A0A375I1P8</accession>
<evidence type="ECO:0000313" key="1">
    <source>
        <dbReference type="EMBL" id="SPF67578.1"/>
    </source>
</evidence>
<protein>
    <submittedName>
        <fullName evidence="1">NAD+ kinase</fullName>
        <ecNumber evidence="1">2.7.1.23</ecNumber>
    </submittedName>
</protein>
<dbReference type="OrthoDB" id="4292700at2"/>
<dbReference type="InterPro" id="IPR002504">
    <property type="entry name" value="NADK"/>
</dbReference>
<dbReference type="RefSeq" id="WP_119714790.1">
    <property type="nucleotide sequence ID" value="NZ_OMOH01000002.1"/>
</dbReference>
<dbReference type="Proteomes" id="UP000265962">
    <property type="component" value="Unassembled WGS sequence"/>
</dbReference>
<gene>
    <name evidence="1" type="ORF">PROPJV5_0533</name>
</gene>
<dbReference type="InterPro" id="IPR016064">
    <property type="entry name" value="NAD/diacylglycerol_kinase_sf"/>
</dbReference>
<organism evidence="1 2">
    <name type="scientific">Propionibacterium ruminifibrarum</name>
    <dbReference type="NCBI Taxonomy" id="1962131"/>
    <lineage>
        <taxon>Bacteria</taxon>
        <taxon>Bacillati</taxon>
        <taxon>Actinomycetota</taxon>
        <taxon>Actinomycetes</taxon>
        <taxon>Propionibacteriales</taxon>
        <taxon>Propionibacteriaceae</taxon>
        <taxon>Propionibacterium</taxon>
    </lineage>
</organism>
<dbReference type="GO" id="GO:0005524">
    <property type="term" value="F:ATP binding"/>
    <property type="evidence" value="ECO:0007669"/>
    <property type="project" value="UniProtKB-ARBA"/>
</dbReference>
<dbReference type="SUPFAM" id="SSF111331">
    <property type="entry name" value="NAD kinase/diacylglycerol kinase-like"/>
    <property type="match status" value="1"/>
</dbReference>
<dbReference type="Pfam" id="PF01513">
    <property type="entry name" value="NAD_kinase"/>
    <property type="match status" value="1"/>
</dbReference>
<dbReference type="InterPro" id="IPR039065">
    <property type="entry name" value="AcoX-like"/>
</dbReference>
<dbReference type="PANTHER" id="PTHR40697">
    <property type="entry name" value="ACETOIN CATABOLISM PROTEIN X"/>
    <property type="match status" value="1"/>
</dbReference>
<dbReference type="GO" id="GO:0006741">
    <property type="term" value="P:NADP+ biosynthetic process"/>
    <property type="evidence" value="ECO:0007669"/>
    <property type="project" value="InterPro"/>
</dbReference>
<dbReference type="PANTHER" id="PTHR40697:SF3">
    <property type="entry name" value="ACETOIN CATABOLISM PROTEIN X"/>
    <property type="match status" value="1"/>
</dbReference>
<keyword evidence="1" id="KW-0418">Kinase</keyword>
<evidence type="ECO:0000313" key="2">
    <source>
        <dbReference type="Proteomes" id="UP000265962"/>
    </source>
</evidence>
<keyword evidence="1" id="KW-0808">Transferase</keyword>
<reference evidence="2" key="1">
    <citation type="submission" date="2018-02" db="EMBL/GenBank/DDBJ databases">
        <authorList>
            <person name="Hornung B."/>
        </authorList>
    </citation>
    <scope>NUCLEOTIDE SEQUENCE [LARGE SCALE GENOMIC DNA]</scope>
</reference>
<proteinExistence type="predicted"/>
<dbReference type="GO" id="GO:0051287">
    <property type="term" value="F:NAD binding"/>
    <property type="evidence" value="ECO:0007669"/>
    <property type="project" value="UniProtKB-ARBA"/>
</dbReference>